<keyword evidence="5" id="KW-0997">Cell inner membrane</keyword>
<protein>
    <recommendedName>
        <fullName evidence="12">TonB C-terminal domain-containing protein</fullName>
    </recommendedName>
</protein>
<evidence type="ECO:0000256" key="10">
    <source>
        <dbReference type="SAM" id="MobiDB-lite"/>
    </source>
</evidence>
<dbReference type="GO" id="GO:0055085">
    <property type="term" value="P:transmembrane transport"/>
    <property type="evidence" value="ECO:0007669"/>
    <property type="project" value="InterPro"/>
</dbReference>
<comment type="similarity">
    <text evidence="2">Belongs to the TonB family.</text>
</comment>
<evidence type="ECO:0000256" key="1">
    <source>
        <dbReference type="ARBA" id="ARBA00004383"/>
    </source>
</evidence>
<keyword evidence="3" id="KW-0813">Transport</keyword>
<keyword evidence="4" id="KW-1003">Cell membrane</keyword>
<evidence type="ECO:0000313" key="13">
    <source>
        <dbReference type="EMBL" id="GHF16874.1"/>
    </source>
</evidence>
<keyword evidence="6" id="KW-0812">Transmembrane</keyword>
<evidence type="ECO:0000259" key="12">
    <source>
        <dbReference type="PROSITE" id="PS52015"/>
    </source>
</evidence>
<dbReference type="GO" id="GO:0005886">
    <property type="term" value="C:plasma membrane"/>
    <property type="evidence" value="ECO:0007669"/>
    <property type="project" value="UniProtKB-SubCell"/>
</dbReference>
<dbReference type="InterPro" id="IPR051045">
    <property type="entry name" value="TonB-dependent_transducer"/>
</dbReference>
<evidence type="ECO:0000256" key="9">
    <source>
        <dbReference type="ARBA" id="ARBA00023136"/>
    </source>
</evidence>
<dbReference type="PROSITE" id="PS52015">
    <property type="entry name" value="TONB_CTD"/>
    <property type="match status" value="1"/>
</dbReference>
<name>A0A919E3T9_9PROT</name>
<feature type="signal peptide" evidence="11">
    <location>
        <begin position="1"/>
        <end position="21"/>
    </location>
</feature>
<dbReference type="AlphaFoldDB" id="A0A919E3T9"/>
<keyword evidence="7" id="KW-0653">Protein transport</keyword>
<comment type="subcellular location">
    <subcellularLocation>
        <location evidence="1">Cell inner membrane</location>
        <topology evidence="1">Single-pass membrane protein</topology>
        <orientation evidence="1">Periplasmic side</orientation>
    </subcellularLocation>
</comment>
<dbReference type="InterPro" id="IPR037682">
    <property type="entry name" value="TonB_C"/>
</dbReference>
<dbReference type="InterPro" id="IPR006260">
    <property type="entry name" value="TonB/TolA_C"/>
</dbReference>
<proteinExistence type="inferred from homology"/>
<dbReference type="PANTHER" id="PTHR33446">
    <property type="entry name" value="PROTEIN TONB-RELATED"/>
    <property type="match status" value="1"/>
</dbReference>
<keyword evidence="8" id="KW-1133">Transmembrane helix</keyword>
<feature type="chain" id="PRO_5037066710" description="TonB C-terminal domain-containing protein" evidence="11">
    <location>
        <begin position="22"/>
        <end position="200"/>
    </location>
</feature>
<dbReference type="RefSeq" id="WP_191250347.1">
    <property type="nucleotide sequence ID" value="NZ_BNCI01000001.1"/>
</dbReference>
<dbReference type="Gene3D" id="3.30.2420.10">
    <property type="entry name" value="TonB"/>
    <property type="match status" value="1"/>
</dbReference>
<keyword evidence="14" id="KW-1185">Reference proteome</keyword>
<dbReference type="NCBIfam" id="TIGR01352">
    <property type="entry name" value="tonB_Cterm"/>
    <property type="match status" value="1"/>
</dbReference>
<organism evidence="13 14">
    <name type="scientific">Kordiimonas sediminis</name>
    <dbReference type="NCBI Taxonomy" id="1735581"/>
    <lineage>
        <taxon>Bacteria</taxon>
        <taxon>Pseudomonadati</taxon>
        <taxon>Pseudomonadota</taxon>
        <taxon>Alphaproteobacteria</taxon>
        <taxon>Kordiimonadales</taxon>
        <taxon>Kordiimonadaceae</taxon>
        <taxon>Kordiimonas</taxon>
    </lineage>
</organism>
<evidence type="ECO:0000256" key="5">
    <source>
        <dbReference type="ARBA" id="ARBA00022519"/>
    </source>
</evidence>
<keyword evidence="9" id="KW-0472">Membrane</keyword>
<feature type="region of interest" description="Disordered" evidence="10">
    <location>
        <begin position="60"/>
        <end position="79"/>
    </location>
</feature>
<evidence type="ECO:0000256" key="2">
    <source>
        <dbReference type="ARBA" id="ARBA00006555"/>
    </source>
</evidence>
<evidence type="ECO:0000256" key="4">
    <source>
        <dbReference type="ARBA" id="ARBA00022475"/>
    </source>
</evidence>
<evidence type="ECO:0000313" key="14">
    <source>
        <dbReference type="Proteomes" id="UP000630923"/>
    </source>
</evidence>
<evidence type="ECO:0000256" key="3">
    <source>
        <dbReference type="ARBA" id="ARBA00022448"/>
    </source>
</evidence>
<dbReference type="Proteomes" id="UP000630923">
    <property type="component" value="Unassembled WGS sequence"/>
</dbReference>
<evidence type="ECO:0000256" key="8">
    <source>
        <dbReference type="ARBA" id="ARBA00022989"/>
    </source>
</evidence>
<evidence type="ECO:0000256" key="11">
    <source>
        <dbReference type="SAM" id="SignalP"/>
    </source>
</evidence>
<evidence type="ECO:0000256" key="7">
    <source>
        <dbReference type="ARBA" id="ARBA00022927"/>
    </source>
</evidence>
<dbReference type="EMBL" id="BNCI01000001">
    <property type="protein sequence ID" value="GHF16874.1"/>
    <property type="molecule type" value="Genomic_DNA"/>
</dbReference>
<feature type="domain" description="TonB C-terminal" evidence="12">
    <location>
        <begin position="108"/>
        <end position="200"/>
    </location>
</feature>
<accession>A0A919E3T9</accession>
<gene>
    <name evidence="13" type="ORF">GCM10017044_09030</name>
</gene>
<dbReference type="SUPFAM" id="SSF74653">
    <property type="entry name" value="TolA/TonB C-terminal domain"/>
    <property type="match status" value="1"/>
</dbReference>
<reference evidence="13" key="1">
    <citation type="journal article" date="2014" name="Int. J. Syst. Evol. Microbiol.">
        <title>Complete genome sequence of Corynebacterium casei LMG S-19264T (=DSM 44701T), isolated from a smear-ripened cheese.</title>
        <authorList>
            <consortium name="US DOE Joint Genome Institute (JGI-PGF)"/>
            <person name="Walter F."/>
            <person name="Albersmeier A."/>
            <person name="Kalinowski J."/>
            <person name="Ruckert C."/>
        </authorList>
    </citation>
    <scope>NUCLEOTIDE SEQUENCE</scope>
    <source>
        <strain evidence="13">KCTC 42590</strain>
    </source>
</reference>
<reference evidence="13" key="2">
    <citation type="submission" date="2020-09" db="EMBL/GenBank/DDBJ databases">
        <authorList>
            <person name="Sun Q."/>
            <person name="Kim S."/>
        </authorList>
    </citation>
    <scope>NUCLEOTIDE SEQUENCE</scope>
    <source>
        <strain evidence="13">KCTC 42590</strain>
    </source>
</reference>
<comment type="caution">
    <text evidence="13">The sequence shown here is derived from an EMBL/GenBank/DDBJ whole genome shotgun (WGS) entry which is preliminary data.</text>
</comment>
<dbReference type="GO" id="GO:0015031">
    <property type="term" value="P:protein transport"/>
    <property type="evidence" value="ECO:0007669"/>
    <property type="project" value="UniProtKB-KW"/>
</dbReference>
<sequence length="200" mass="22260">MKYLKISSVPVAATAATFGLAYVMQGMVAADELELQEAELFVFENVFYEEPPVKPRKIDRVIKPAPPEPRPKVPDVNDPVIPDGIPDYTPTPAPKAPRHNDDVFNPASMDGEMVPLVRVNPTYPVSARDRGIEGWAVAEFDVTEHGMVDNVRIIESEPGTVFDRATLKAVAKFRYKPRVVDGTAYGVKDVRFRMVYTLND</sequence>
<keyword evidence="11" id="KW-0732">Signal</keyword>
<evidence type="ECO:0000256" key="6">
    <source>
        <dbReference type="ARBA" id="ARBA00022692"/>
    </source>
</evidence>
<dbReference type="Pfam" id="PF03544">
    <property type="entry name" value="TonB_C"/>
    <property type="match status" value="1"/>
</dbReference>